<name>A0A1H3WB00_9ACTO</name>
<keyword evidence="1" id="KW-1133">Transmembrane helix</keyword>
<keyword evidence="1" id="KW-0812">Transmembrane</keyword>
<feature type="transmembrane region" description="Helical" evidence="1">
    <location>
        <begin position="34"/>
        <end position="53"/>
    </location>
</feature>
<gene>
    <name evidence="2" type="ORF">SAMN02910418_00356</name>
</gene>
<accession>A0A1H3WB00</accession>
<protein>
    <recommendedName>
        <fullName evidence="4">Integral membrane protein</fullName>
    </recommendedName>
</protein>
<evidence type="ECO:0000256" key="1">
    <source>
        <dbReference type="SAM" id="Phobius"/>
    </source>
</evidence>
<organism evidence="2 3">
    <name type="scientific">Bowdeniella nasicola</name>
    <dbReference type="NCBI Taxonomy" id="208480"/>
    <lineage>
        <taxon>Bacteria</taxon>
        <taxon>Bacillati</taxon>
        <taxon>Actinomycetota</taxon>
        <taxon>Actinomycetes</taxon>
        <taxon>Actinomycetales</taxon>
        <taxon>Actinomycetaceae</taxon>
        <taxon>Bowdeniella</taxon>
    </lineage>
</organism>
<dbReference type="EMBL" id="FNQV01000002">
    <property type="protein sequence ID" value="SDZ84011.1"/>
    <property type="molecule type" value="Genomic_DNA"/>
</dbReference>
<dbReference type="AlphaFoldDB" id="A0A1H3WB00"/>
<keyword evidence="3" id="KW-1185">Reference proteome</keyword>
<evidence type="ECO:0008006" key="4">
    <source>
        <dbReference type="Google" id="ProtNLM"/>
    </source>
</evidence>
<proteinExistence type="predicted"/>
<keyword evidence="1" id="KW-0472">Membrane</keyword>
<evidence type="ECO:0000313" key="3">
    <source>
        <dbReference type="Proteomes" id="UP000199288"/>
    </source>
</evidence>
<feature type="transmembrane region" description="Helical" evidence="1">
    <location>
        <begin position="6"/>
        <end position="25"/>
    </location>
</feature>
<reference evidence="3" key="1">
    <citation type="submission" date="2016-10" db="EMBL/GenBank/DDBJ databases">
        <authorList>
            <person name="Varghese N."/>
            <person name="Submissions S."/>
        </authorList>
    </citation>
    <scope>NUCLEOTIDE SEQUENCE [LARGE SCALE GENOMIC DNA]</scope>
    <source>
        <strain evidence="3">KPR-1</strain>
    </source>
</reference>
<feature type="transmembrane region" description="Helical" evidence="1">
    <location>
        <begin position="94"/>
        <end position="112"/>
    </location>
</feature>
<sequence>MYLAIWLSAALTGVLALWAAYFAIVDRAVIFKQLIFAAVIEAVVVVTAIIAGIHQARGYVVSDAITLWGYLLTCLILLPIAGAWAFVDRTRTSSIAMVIVSLSQVVCLWRVWQIWVA</sequence>
<feature type="transmembrane region" description="Helical" evidence="1">
    <location>
        <begin position="65"/>
        <end position="87"/>
    </location>
</feature>
<dbReference type="Proteomes" id="UP000199288">
    <property type="component" value="Unassembled WGS sequence"/>
</dbReference>
<dbReference type="RefSeq" id="WP_222842322.1">
    <property type="nucleotide sequence ID" value="NZ_FNQV01000002.1"/>
</dbReference>
<evidence type="ECO:0000313" key="2">
    <source>
        <dbReference type="EMBL" id="SDZ84011.1"/>
    </source>
</evidence>